<name>A0AAC8W447_9PROT</name>
<protein>
    <recommendedName>
        <fullName evidence="3">Methyl-accepting transducer domain-containing protein</fullName>
    </recommendedName>
</protein>
<dbReference type="Gene3D" id="1.10.287.950">
    <property type="entry name" value="Methyl-accepting chemotaxis protein"/>
    <property type="match status" value="1"/>
</dbReference>
<sequence length="618" mass="65208">MDSIFAAPGPRAAEGSAVVPDGTAGLLRELTVELRAASAPIEATFLGVGDALGRSLGLLDAIGDRFRALSTLIDSEDGSRAVDMLTGVCSGTDELAGNARHTLDGLDGLEQAGTGMAGLFTSLSAIIGEITALAINAKVQSVQIRSTTDDFSVFNREIDRLHRLAEETTAKASSRLVTLRAAIATAKGSAAGFQHDNRAHLDDAGTRLRRSLDALVARRAAVREAACRFADRVGEIGRRIARCISDLQVGDVTSQRLAHIGDALEVLRILTGDTDPALLRGDRRWLATLEPRRRAELLVAICELQGRQCRDANRDFAQQVGSLAANLTGLLQDAGAIADEAQRLFGSGAPSGTPSAAGRDGEAGPAFLQAVAAEVDRALQLLDRYCRADEVIRAQVVQVSDGFGAMRRDVAAIHSIDVDMRLMGLNTTLKCTRLGPAGRALGVVAQELRACSRRTEDVSEAIAQAIRSASEQAGDLDRRSADDHLAAAGLTERMTVSMDILRKLQADQERALQALIRDCATASGLLGTAMAPLGIGRRQEEFAERFAQRLALIAGSLPAAVQDAAQSADVAGDLHRLFGDTYTVDSERLIHGGIAPADGPDRNNANGAGEAGMDDFFL</sequence>
<feature type="region of interest" description="Disordered" evidence="2">
    <location>
        <begin position="593"/>
        <end position="618"/>
    </location>
</feature>
<dbReference type="AlphaFoldDB" id="A0AAC8W447"/>
<evidence type="ECO:0000256" key="1">
    <source>
        <dbReference type="PROSITE-ProRule" id="PRU00284"/>
    </source>
</evidence>
<dbReference type="GO" id="GO:0007165">
    <property type="term" value="P:signal transduction"/>
    <property type="evidence" value="ECO:0007669"/>
    <property type="project" value="UniProtKB-KW"/>
</dbReference>
<dbReference type="GO" id="GO:0016020">
    <property type="term" value="C:membrane"/>
    <property type="evidence" value="ECO:0007669"/>
    <property type="project" value="InterPro"/>
</dbReference>
<gene>
    <name evidence="4" type="ORF">AL072_28190</name>
</gene>
<reference evidence="5" key="1">
    <citation type="submission" date="2015-08" db="EMBL/GenBank/DDBJ databases">
        <title>Complete Genome Sequence of Azospirillum thiophilum BV-S.</title>
        <authorList>
            <person name="Fomenkov A."/>
            <person name="Vincze T."/>
            <person name="Grabovich M."/>
            <person name="Dubinina G."/>
            <person name="Orlova M."/>
            <person name="Belousova E."/>
            <person name="Roberts R.J."/>
        </authorList>
    </citation>
    <scope>NUCLEOTIDE SEQUENCE [LARGE SCALE GENOMIC DNA]</scope>
    <source>
        <strain evidence="5">BV-S</strain>
    </source>
</reference>
<evidence type="ECO:0000313" key="4">
    <source>
        <dbReference type="EMBL" id="ALG74809.1"/>
    </source>
</evidence>
<keyword evidence="1" id="KW-0807">Transducer</keyword>
<dbReference type="KEGG" id="ati:AL072_28190"/>
<dbReference type="PROSITE" id="PS50111">
    <property type="entry name" value="CHEMOTAXIS_TRANSDUC_2"/>
    <property type="match status" value="1"/>
</dbReference>
<accession>A0AAC8W447</accession>
<reference evidence="4 5" key="2">
    <citation type="journal article" date="2016" name="Genome Announc.">
        <title>Complete Genome Sequence of a Strain of Azospirillum thiophilum Isolated from a Sulfide Spring.</title>
        <authorList>
            <person name="Fomenkov A."/>
            <person name="Vincze T."/>
            <person name="Grabovich M."/>
            <person name="Anton B.P."/>
            <person name="Dubinina G."/>
            <person name="Orlova M."/>
            <person name="Belousova E."/>
            <person name="Roberts R.J."/>
        </authorList>
    </citation>
    <scope>NUCLEOTIDE SEQUENCE [LARGE SCALE GENOMIC DNA]</scope>
    <source>
        <strain evidence="4 5">BV-S</strain>
    </source>
</reference>
<keyword evidence="5" id="KW-1185">Reference proteome</keyword>
<proteinExistence type="predicted"/>
<evidence type="ECO:0000313" key="5">
    <source>
        <dbReference type="Proteomes" id="UP000069935"/>
    </source>
</evidence>
<dbReference type="Proteomes" id="UP000069935">
    <property type="component" value="Chromosome 5"/>
</dbReference>
<dbReference type="EMBL" id="CP012405">
    <property type="protein sequence ID" value="ALG74809.1"/>
    <property type="molecule type" value="Genomic_DNA"/>
</dbReference>
<evidence type="ECO:0000256" key="2">
    <source>
        <dbReference type="SAM" id="MobiDB-lite"/>
    </source>
</evidence>
<evidence type="ECO:0000259" key="3">
    <source>
        <dbReference type="PROSITE" id="PS50111"/>
    </source>
</evidence>
<organism evidence="4 5">
    <name type="scientific">Azospirillum thiophilum</name>
    <dbReference type="NCBI Taxonomy" id="528244"/>
    <lineage>
        <taxon>Bacteria</taxon>
        <taxon>Pseudomonadati</taxon>
        <taxon>Pseudomonadota</taxon>
        <taxon>Alphaproteobacteria</taxon>
        <taxon>Rhodospirillales</taxon>
        <taxon>Azospirillaceae</taxon>
        <taxon>Azospirillum</taxon>
    </lineage>
</organism>
<dbReference type="InterPro" id="IPR004089">
    <property type="entry name" value="MCPsignal_dom"/>
</dbReference>
<dbReference type="SUPFAM" id="SSF58104">
    <property type="entry name" value="Methyl-accepting chemotaxis protein (MCP) signaling domain"/>
    <property type="match status" value="1"/>
</dbReference>
<feature type="domain" description="Methyl-accepting transducer" evidence="3">
    <location>
        <begin position="317"/>
        <end position="473"/>
    </location>
</feature>